<dbReference type="CDD" id="cd04301">
    <property type="entry name" value="NAT_SF"/>
    <property type="match status" value="1"/>
</dbReference>
<organism evidence="4 5">
    <name type="scientific">Sorangium cellulosum</name>
    <name type="common">Polyangium cellulosum</name>
    <dbReference type="NCBI Taxonomy" id="56"/>
    <lineage>
        <taxon>Bacteria</taxon>
        <taxon>Pseudomonadati</taxon>
        <taxon>Myxococcota</taxon>
        <taxon>Polyangia</taxon>
        <taxon>Polyangiales</taxon>
        <taxon>Polyangiaceae</taxon>
        <taxon>Sorangium</taxon>
    </lineage>
</organism>
<evidence type="ECO:0000313" key="4">
    <source>
        <dbReference type="EMBL" id="KYF95401.1"/>
    </source>
</evidence>
<dbReference type="PANTHER" id="PTHR43877:SF2">
    <property type="entry name" value="AMINOALKYLPHOSPHONATE N-ACETYLTRANSFERASE-RELATED"/>
    <property type="match status" value="1"/>
</dbReference>
<keyword evidence="1 4" id="KW-0808">Transferase</keyword>
<dbReference type="PROSITE" id="PS51186">
    <property type="entry name" value="GNAT"/>
    <property type="match status" value="1"/>
</dbReference>
<dbReference type="InterPro" id="IPR000182">
    <property type="entry name" value="GNAT_dom"/>
</dbReference>
<dbReference type="InterPro" id="IPR050832">
    <property type="entry name" value="Bact_Acetyltransf"/>
</dbReference>
<proteinExistence type="predicted"/>
<dbReference type="GO" id="GO:0016747">
    <property type="term" value="F:acyltransferase activity, transferring groups other than amino-acyl groups"/>
    <property type="evidence" value="ECO:0007669"/>
    <property type="project" value="InterPro"/>
</dbReference>
<dbReference type="EMBL" id="JEMB01000644">
    <property type="protein sequence ID" value="KYF95401.1"/>
    <property type="molecule type" value="Genomic_DNA"/>
</dbReference>
<evidence type="ECO:0000259" key="3">
    <source>
        <dbReference type="PROSITE" id="PS51186"/>
    </source>
</evidence>
<evidence type="ECO:0000256" key="2">
    <source>
        <dbReference type="ARBA" id="ARBA00023315"/>
    </source>
</evidence>
<protein>
    <submittedName>
        <fullName evidence="4">GCN5 family acetyltransferase</fullName>
    </submittedName>
</protein>
<dbReference type="AlphaFoldDB" id="A0A150SSK4"/>
<evidence type="ECO:0000256" key="1">
    <source>
        <dbReference type="ARBA" id="ARBA00022679"/>
    </source>
</evidence>
<gene>
    <name evidence="4" type="ORF">BE17_48755</name>
</gene>
<sequence length="159" mass="17049">MAPEAITGSVAAGLIKALNAELSARYPEEGANHFRLDPEEVAPGVGVFLVARWRGRPVGCGALRRLSEALLVQEFGPRVGELKRMYVAPEARGKGIGRALLRRLEAEARGLGLDRLVLETGTRQPEALALYRSAGFAEIPPYGEYVASAATSVCFSRSL</sequence>
<feature type="domain" description="N-acetyltransferase" evidence="3">
    <location>
        <begin position="5"/>
        <end position="159"/>
    </location>
</feature>
<dbReference type="Pfam" id="PF00583">
    <property type="entry name" value="Acetyltransf_1"/>
    <property type="match status" value="1"/>
</dbReference>
<name>A0A150SSK4_SORCE</name>
<accession>A0A150SSK4</accession>
<dbReference type="InterPro" id="IPR016181">
    <property type="entry name" value="Acyl_CoA_acyltransferase"/>
</dbReference>
<dbReference type="Gene3D" id="3.40.630.30">
    <property type="match status" value="1"/>
</dbReference>
<dbReference type="PANTHER" id="PTHR43877">
    <property type="entry name" value="AMINOALKYLPHOSPHONATE N-ACETYLTRANSFERASE-RELATED-RELATED"/>
    <property type="match status" value="1"/>
</dbReference>
<dbReference type="Proteomes" id="UP000075635">
    <property type="component" value="Unassembled WGS sequence"/>
</dbReference>
<reference evidence="4 5" key="1">
    <citation type="submission" date="2014-02" db="EMBL/GenBank/DDBJ databases">
        <title>The small core and large imbalanced accessory genome model reveals a collaborative survival strategy of Sorangium cellulosum strains in nature.</title>
        <authorList>
            <person name="Han K."/>
            <person name="Peng R."/>
            <person name="Blom J."/>
            <person name="Li Y.-Z."/>
        </authorList>
    </citation>
    <scope>NUCLEOTIDE SEQUENCE [LARGE SCALE GENOMIC DNA]</scope>
    <source>
        <strain evidence="4 5">So0011-07</strain>
    </source>
</reference>
<evidence type="ECO:0000313" key="5">
    <source>
        <dbReference type="Proteomes" id="UP000075635"/>
    </source>
</evidence>
<comment type="caution">
    <text evidence="4">The sequence shown here is derived from an EMBL/GenBank/DDBJ whole genome shotgun (WGS) entry which is preliminary data.</text>
</comment>
<dbReference type="SUPFAM" id="SSF55729">
    <property type="entry name" value="Acyl-CoA N-acyltransferases (Nat)"/>
    <property type="match status" value="1"/>
</dbReference>
<keyword evidence="2" id="KW-0012">Acyltransferase</keyword>